<evidence type="ECO:0000256" key="4">
    <source>
        <dbReference type="ARBA" id="ARBA00022519"/>
    </source>
</evidence>
<dbReference type="GO" id="GO:0005886">
    <property type="term" value="C:plasma membrane"/>
    <property type="evidence" value="ECO:0007669"/>
    <property type="project" value="UniProtKB-SubCell"/>
</dbReference>
<accession>A0A831K3E1</accession>
<feature type="transmembrane region" description="Helical" evidence="8">
    <location>
        <begin position="258"/>
        <end position="281"/>
    </location>
</feature>
<dbReference type="GO" id="GO:0015528">
    <property type="term" value="F:lactose:proton symporter activity"/>
    <property type="evidence" value="ECO:0007669"/>
    <property type="project" value="TreeGrafter"/>
</dbReference>
<feature type="transmembrane region" description="Helical" evidence="8">
    <location>
        <begin position="293"/>
        <end position="314"/>
    </location>
</feature>
<dbReference type="EMBL" id="DRCV01000157">
    <property type="protein sequence ID" value="HDK38071.1"/>
    <property type="molecule type" value="Genomic_DNA"/>
</dbReference>
<comment type="subcellular location">
    <subcellularLocation>
        <location evidence="1">Cell inner membrane</location>
        <topology evidence="1">Multi-pass membrane protein</topology>
    </subcellularLocation>
</comment>
<evidence type="ECO:0000259" key="9">
    <source>
        <dbReference type="PROSITE" id="PS50850"/>
    </source>
</evidence>
<evidence type="ECO:0000313" key="10">
    <source>
        <dbReference type="EMBL" id="HDK38071.1"/>
    </source>
</evidence>
<reference evidence="10" key="1">
    <citation type="journal article" date="2020" name="mSystems">
        <title>Genome- and Community-Level Interaction Insights into Carbon Utilization and Element Cycling Functions of Hydrothermarchaeota in Hydrothermal Sediment.</title>
        <authorList>
            <person name="Zhou Z."/>
            <person name="Liu Y."/>
            <person name="Xu W."/>
            <person name="Pan J."/>
            <person name="Luo Z.H."/>
            <person name="Li M."/>
        </authorList>
    </citation>
    <scope>NUCLEOTIDE SEQUENCE [LARGE SCALE GENOMIC DNA]</scope>
    <source>
        <strain evidence="10">HyVt-26</strain>
    </source>
</reference>
<dbReference type="Pfam" id="PF12832">
    <property type="entry name" value="MFS_1_like"/>
    <property type="match status" value="1"/>
</dbReference>
<dbReference type="Gene3D" id="1.20.1250.20">
    <property type="entry name" value="MFS general substrate transporter like domains"/>
    <property type="match status" value="2"/>
</dbReference>
<keyword evidence="3" id="KW-1003">Cell membrane</keyword>
<evidence type="ECO:0000256" key="1">
    <source>
        <dbReference type="ARBA" id="ARBA00004429"/>
    </source>
</evidence>
<keyword evidence="2" id="KW-0813">Transport</keyword>
<evidence type="ECO:0000256" key="6">
    <source>
        <dbReference type="ARBA" id="ARBA00022989"/>
    </source>
</evidence>
<feature type="domain" description="Major facilitator superfamily (MFS) profile" evidence="9">
    <location>
        <begin position="197"/>
        <end position="384"/>
    </location>
</feature>
<dbReference type="NCBIfam" id="NF037955">
    <property type="entry name" value="mfs"/>
    <property type="match status" value="1"/>
</dbReference>
<protein>
    <submittedName>
        <fullName evidence="10">MFS transporter</fullName>
    </submittedName>
</protein>
<feature type="transmembrane region" description="Helical" evidence="8">
    <location>
        <begin position="68"/>
        <end position="84"/>
    </location>
</feature>
<dbReference type="PANTHER" id="PTHR23522:SF10">
    <property type="entry name" value="3-PHENYLPROPIONIC ACID TRANSPORTER-RELATED"/>
    <property type="match status" value="1"/>
</dbReference>
<dbReference type="InterPro" id="IPR026032">
    <property type="entry name" value="HcaT-like"/>
</dbReference>
<dbReference type="PIRSF" id="PIRSF004925">
    <property type="entry name" value="HcaT"/>
    <property type="match status" value="1"/>
</dbReference>
<dbReference type="InterPro" id="IPR020846">
    <property type="entry name" value="MFS_dom"/>
</dbReference>
<evidence type="ECO:0000256" key="7">
    <source>
        <dbReference type="ARBA" id="ARBA00023136"/>
    </source>
</evidence>
<dbReference type="SUPFAM" id="SSF103473">
    <property type="entry name" value="MFS general substrate transporter"/>
    <property type="match status" value="1"/>
</dbReference>
<evidence type="ECO:0000256" key="5">
    <source>
        <dbReference type="ARBA" id="ARBA00022692"/>
    </source>
</evidence>
<sequence>MPYWRLSAFYFFYFAALGTLMPYWGLYLQSMGFDPFAIGSLMAILMATKVVAPNVWGWLGDHLGHRMLIVRLASAASLLAFLAMPGATGFAQIALIMTLYSFFWNASLPQFEAVTFNYLGKHVERYSRLRLWGSVGFIVTVLLVGYLVDQRGTAVVLTALLVVFGGIFLSSLLVKDKSGMAADGDQPPILDVLKTPRVLAFFAAVFLMQMSHGPYYAFYSIYLQDFGYSKSSIGMLWSIGVLAEVLLFVFMHRLMHRYSAVLILLVSLALAALRWLLIGYFPDVLVLLVLSQLLHAASFGSFHAAAIHLVHGYFRGRHQGRGQALYSSLSFGAGGAVGTFSSGIVWEQWGAPLAYTMASAVALLGAWIVWRFIPASGLPSMTEK</sequence>
<evidence type="ECO:0000256" key="2">
    <source>
        <dbReference type="ARBA" id="ARBA00022448"/>
    </source>
</evidence>
<dbReference type="InterPro" id="IPR036259">
    <property type="entry name" value="MFS_trans_sf"/>
</dbReference>
<comment type="caution">
    <text evidence="10">The sequence shown here is derived from an EMBL/GenBank/DDBJ whole genome shotgun (WGS) entry which is preliminary data.</text>
</comment>
<dbReference type="GO" id="GO:0030395">
    <property type="term" value="F:lactose binding"/>
    <property type="evidence" value="ECO:0007669"/>
    <property type="project" value="TreeGrafter"/>
</dbReference>
<keyword evidence="5 8" id="KW-0812">Transmembrane</keyword>
<keyword evidence="7 8" id="KW-0472">Membrane</keyword>
<evidence type="ECO:0000256" key="8">
    <source>
        <dbReference type="SAM" id="Phobius"/>
    </source>
</evidence>
<feature type="transmembrane region" description="Helical" evidence="8">
    <location>
        <begin position="36"/>
        <end position="56"/>
    </location>
</feature>
<organism evidence="10">
    <name type="scientific">Thiolapillus brandeum</name>
    <dbReference type="NCBI Taxonomy" id="1076588"/>
    <lineage>
        <taxon>Bacteria</taxon>
        <taxon>Pseudomonadati</taxon>
        <taxon>Pseudomonadota</taxon>
        <taxon>Gammaproteobacteria</taxon>
        <taxon>Chromatiales</taxon>
        <taxon>Sedimenticolaceae</taxon>
        <taxon>Thiolapillus</taxon>
    </lineage>
</organism>
<dbReference type="PROSITE" id="PS50850">
    <property type="entry name" value="MFS"/>
    <property type="match status" value="1"/>
</dbReference>
<evidence type="ECO:0000256" key="3">
    <source>
        <dbReference type="ARBA" id="ARBA00022475"/>
    </source>
</evidence>
<name>A0A831K3E1_9GAMM</name>
<feature type="transmembrane region" description="Helical" evidence="8">
    <location>
        <begin position="90"/>
        <end position="108"/>
    </location>
</feature>
<dbReference type="PANTHER" id="PTHR23522">
    <property type="entry name" value="BLL5896 PROTEIN"/>
    <property type="match status" value="1"/>
</dbReference>
<feature type="transmembrane region" description="Helical" evidence="8">
    <location>
        <begin position="129"/>
        <end position="148"/>
    </location>
</feature>
<keyword evidence="4" id="KW-0997">Cell inner membrane</keyword>
<dbReference type="AlphaFoldDB" id="A0A831K3E1"/>
<proteinExistence type="predicted"/>
<feature type="transmembrane region" description="Helical" evidence="8">
    <location>
        <begin position="352"/>
        <end position="373"/>
    </location>
</feature>
<gene>
    <name evidence="10" type="ORF">ENG92_03540</name>
</gene>
<feature type="transmembrane region" description="Helical" evidence="8">
    <location>
        <begin position="7"/>
        <end position="24"/>
    </location>
</feature>
<dbReference type="InterPro" id="IPR024989">
    <property type="entry name" value="MFS_assoc_dom"/>
</dbReference>
<feature type="transmembrane region" description="Helical" evidence="8">
    <location>
        <begin position="232"/>
        <end position="251"/>
    </location>
</feature>
<dbReference type="Proteomes" id="UP000885822">
    <property type="component" value="Unassembled WGS sequence"/>
</dbReference>
<feature type="transmembrane region" description="Helical" evidence="8">
    <location>
        <begin position="326"/>
        <end position="346"/>
    </location>
</feature>
<feature type="transmembrane region" description="Helical" evidence="8">
    <location>
        <begin position="195"/>
        <end position="212"/>
    </location>
</feature>
<keyword evidence="6 8" id="KW-1133">Transmembrane helix</keyword>
<feature type="transmembrane region" description="Helical" evidence="8">
    <location>
        <begin position="154"/>
        <end position="174"/>
    </location>
</feature>